<dbReference type="Pfam" id="PF03441">
    <property type="entry name" value="FAD_binding_7"/>
    <property type="match status" value="1"/>
</dbReference>
<dbReference type="RefSeq" id="WP_204695731.1">
    <property type="nucleotide sequence ID" value="NZ_JAFBEC010000002.1"/>
</dbReference>
<evidence type="ECO:0000256" key="1">
    <source>
        <dbReference type="ARBA" id="ARBA00001974"/>
    </source>
</evidence>
<dbReference type="PROSITE" id="PS00691">
    <property type="entry name" value="DNA_PHOTOLYASES_1_2"/>
    <property type="match status" value="1"/>
</dbReference>
<dbReference type="InterPro" id="IPR005101">
    <property type="entry name" value="Cryptochr/Photolyase_FAD-bd"/>
</dbReference>
<dbReference type="InterPro" id="IPR018394">
    <property type="entry name" value="DNA_photolyase_1_CS_C"/>
</dbReference>
<comment type="cofactor">
    <cofactor evidence="1">
        <name>FAD</name>
        <dbReference type="ChEBI" id="CHEBI:57692"/>
    </cofactor>
</comment>
<name>A0ABS2P8I5_9BACL</name>
<dbReference type="Gene3D" id="1.10.579.10">
    <property type="entry name" value="DNA Cyclobutane Dipyrimidine Photolyase, subunit A, domain 3"/>
    <property type="match status" value="1"/>
</dbReference>
<comment type="similarity">
    <text evidence="5">Belongs to the DNA photolyase family.</text>
</comment>
<dbReference type="InterPro" id="IPR014729">
    <property type="entry name" value="Rossmann-like_a/b/a_fold"/>
</dbReference>
<dbReference type="Proteomes" id="UP000741863">
    <property type="component" value="Unassembled WGS sequence"/>
</dbReference>
<dbReference type="EMBL" id="JAFBEC010000002">
    <property type="protein sequence ID" value="MBM7631622.1"/>
    <property type="molecule type" value="Genomic_DNA"/>
</dbReference>
<dbReference type="InterPro" id="IPR006050">
    <property type="entry name" value="DNA_photolyase_N"/>
</dbReference>
<dbReference type="PROSITE" id="PS00394">
    <property type="entry name" value="DNA_PHOTOLYASES_1_1"/>
    <property type="match status" value="1"/>
</dbReference>
<dbReference type="PROSITE" id="PS51645">
    <property type="entry name" value="PHR_CRY_ALPHA_BETA"/>
    <property type="match status" value="1"/>
</dbReference>
<dbReference type="EC" id="4.1.99.3" evidence="7"/>
<evidence type="ECO:0000256" key="2">
    <source>
        <dbReference type="ARBA" id="ARBA00022630"/>
    </source>
</evidence>
<dbReference type="InterPro" id="IPR036134">
    <property type="entry name" value="Crypto/Photolyase_FAD-like_sf"/>
</dbReference>
<reference evidence="7 8" key="1">
    <citation type="submission" date="2021-01" db="EMBL/GenBank/DDBJ databases">
        <title>Genomic Encyclopedia of Type Strains, Phase IV (KMG-IV): sequencing the most valuable type-strain genomes for metagenomic binning, comparative biology and taxonomic classification.</title>
        <authorList>
            <person name="Goeker M."/>
        </authorList>
    </citation>
    <scope>NUCLEOTIDE SEQUENCE [LARGE SCALE GENOMIC DNA]</scope>
    <source>
        <strain evidence="7 8">DSM 25540</strain>
    </source>
</reference>
<evidence type="ECO:0000259" key="6">
    <source>
        <dbReference type="PROSITE" id="PS51645"/>
    </source>
</evidence>
<keyword evidence="8" id="KW-1185">Reference proteome</keyword>
<gene>
    <name evidence="7" type="ORF">JOD17_000714</name>
</gene>
<dbReference type="PRINTS" id="PR00147">
    <property type="entry name" value="DNAPHOTLYASE"/>
</dbReference>
<dbReference type="SUPFAM" id="SSF52425">
    <property type="entry name" value="Cryptochrome/photolyase, N-terminal domain"/>
    <property type="match status" value="1"/>
</dbReference>
<keyword evidence="3 5" id="KW-0274">FAD</keyword>
<dbReference type="GO" id="GO:0003904">
    <property type="term" value="F:deoxyribodipyrimidine photo-lyase activity"/>
    <property type="evidence" value="ECO:0007669"/>
    <property type="project" value="UniProtKB-EC"/>
</dbReference>
<dbReference type="InterPro" id="IPR036155">
    <property type="entry name" value="Crypto/Photolyase_N_sf"/>
</dbReference>
<sequence>MGTQIVWFRRDLRIHDNKALYSALEHLKEDDKLLLLYHIHPDLTDAFTKRHDYYYEALYDHVQKIEQQGGSLHFITGSVEEAFQSLFSIVDDCTAIHVNVDDTPFARERDQFVQQLAEKQNIRYYNYTDAHLHGAQEIVKKDHSHYQVFTPYYKQWINRTKERPCHIDLSQLRDVIQKRTDDFTEGQKQFGTLMQRKTGIWKKMAGSDRAFEQLQAFITKGLITNYNSDRDRPDFDGTSRLSAYLRTGAISPRTVYAAVQKYIDESSNDEGANTFIQELAWRDFYNMIYYRYPTSKDEEIISKYQQLQWSYDEERYHHWQNGTTGFPIVDAAMRQLNEIGWMHNRLRMIVASFLAKDLQLDWRLGERYFQDHLIDYDPASNIGGWQWAASTGTDAVPYFRIFNPTRQSERYDPDGTFITSYLPELKEVPLAFIHEPSKMSESEQEDAHCIIGSDYPKPIVSHQEMRQKTLERFKEIQ</sequence>
<dbReference type="SUPFAM" id="SSF48173">
    <property type="entry name" value="Cryptochrome/photolyase FAD-binding domain"/>
    <property type="match status" value="1"/>
</dbReference>
<proteinExistence type="inferred from homology"/>
<keyword evidence="7" id="KW-0456">Lyase</keyword>
<evidence type="ECO:0000256" key="5">
    <source>
        <dbReference type="RuleBase" id="RU004182"/>
    </source>
</evidence>
<dbReference type="InterPro" id="IPR002081">
    <property type="entry name" value="Cryptochrome/DNA_photolyase_1"/>
</dbReference>
<dbReference type="PANTHER" id="PTHR11455:SF9">
    <property type="entry name" value="CRYPTOCHROME CIRCADIAN CLOCK 5 ISOFORM X1"/>
    <property type="match status" value="1"/>
</dbReference>
<protein>
    <submittedName>
        <fullName evidence="7">Deoxyribodipyrimidine photo-lyase</fullName>
        <ecNumber evidence="7">4.1.99.3</ecNumber>
    </submittedName>
</protein>
<comment type="caution">
    <text evidence="7">The sequence shown here is derived from an EMBL/GenBank/DDBJ whole genome shotgun (WGS) entry which is preliminary data.</text>
</comment>
<evidence type="ECO:0000313" key="7">
    <source>
        <dbReference type="EMBL" id="MBM7631622.1"/>
    </source>
</evidence>
<dbReference type="Gene3D" id="3.40.50.620">
    <property type="entry name" value="HUPs"/>
    <property type="match status" value="1"/>
</dbReference>
<organism evidence="7 8">
    <name type="scientific">Geomicrobium sediminis</name>
    <dbReference type="NCBI Taxonomy" id="1347788"/>
    <lineage>
        <taxon>Bacteria</taxon>
        <taxon>Bacillati</taxon>
        <taxon>Bacillota</taxon>
        <taxon>Bacilli</taxon>
        <taxon>Bacillales</taxon>
        <taxon>Geomicrobium</taxon>
    </lineage>
</organism>
<dbReference type="PANTHER" id="PTHR11455">
    <property type="entry name" value="CRYPTOCHROME"/>
    <property type="match status" value="1"/>
</dbReference>
<dbReference type="Pfam" id="PF00875">
    <property type="entry name" value="DNA_photolyase"/>
    <property type="match status" value="1"/>
</dbReference>
<dbReference type="Gene3D" id="1.25.40.80">
    <property type="match status" value="1"/>
</dbReference>
<evidence type="ECO:0000313" key="8">
    <source>
        <dbReference type="Proteomes" id="UP000741863"/>
    </source>
</evidence>
<evidence type="ECO:0000256" key="3">
    <source>
        <dbReference type="ARBA" id="ARBA00022827"/>
    </source>
</evidence>
<feature type="domain" description="Photolyase/cryptochrome alpha/beta" evidence="6">
    <location>
        <begin position="2"/>
        <end position="132"/>
    </location>
</feature>
<keyword evidence="2 5" id="KW-0285">Flavoprotein</keyword>
<evidence type="ECO:0000256" key="4">
    <source>
        <dbReference type="ARBA" id="ARBA00022991"/>
    </source>
</evidence>
<accession>A0ABS2P8I5</accession>
<keyword evidence="4 5" id="KW-0157">Chromophore</keyword>